<feature type="compositionally biased region" description="Polar residues" evidence="2">
    <location>
        <begin position="41"/>
        <end position="56"/>
    </location>
</feature>
<evidence type="ECO:0000313" key="5">
    <source>
        <dbReference type="Proteomes" id="UP000468650"/>
    </source>
</evidence>
<dbReference type="InterPro" id="IPR026444">
    <property type="entry name" value="Secre_tail"/>
</dbReference>
<feature type="region of interest" description="Disordered" evidence="2">
    <location>
        <begin position="26"/>
        <end position="56"/>
    </location>
</feature>
<feature type="domain" description="Secretion system C-terminal sorting" evidence="3">
    <location>
        <begin position="198"/>
        <end position="274"/>
    </location>
</feature>
<reference evidence="4 5" key="1">
    <citation type="submission" date="2019-09" db="EMBL/GenBank/DDBJ databases">
        <title>Genomes of family Cryomorphaceae.</title>
        <authorList>
            <person name="Bowman J.P."/>
        </authorList>
    </citation>
    <scope>NUCLEOTIDE SEQUENCE [LARGE SCALE GENOMIC DNA]</scope>
    <source>
        <strain evidence="4 5">LMG 25704</strain>
    </source>
</reference>
<evidence type="ECO:0000256" key="1">
    <source>
        <dbReference type="ARBA" id="ARBA00022729"/>
    </source>
</evidence>
<dbReference type="EMBL" id="WBVO01000002">
    <property type="protein sequence ID" value="KAB2814036.1"/>
    <property type="molecule type" value="Genomic_DNA"/>
</dbReference>
<dbReference type="NCBIfam" id="TIGR04183">
    <property type="entry name" value="Por_Secre_tail"/>
    <property type="match status" value="1"/>
</dbReference>
<sequence length="276" mass="28559">MKQSLPIVALIGLGILGLSQVGISNSGGSPTGRSGSPASSNRTCLSSGCHSGGAASTQNITITSDIPATGFEENTNYTITISADANGGQGTRIGFAASVENAGGTHQGTLTSADGRTNVFNDFATHTSTSLSPTAGVNSWDLTWNSGTAEDQSTVYVAVNFANGNGTTSGDQVGTQTLVLDKASGIGVEEFTISDMKLYPNPAVEELHLDFSLASSNEVVYSIFGMDGREIMNKNEGLLGTGDHTLNVPVTELETGTYLIHIQAGDRVLAERFMVQ</sequence>
<dbReference type="NCBIfam" id="NF041895">
    <property type="entry name" value="choice_anch_V"/>
    <property type="match status" value="1"/>
</dbReference>
<feature type="compositionally biased region" description="Low complexity" evidence="2">
    <location>
        <begin position="26"/>
        <end position="40"/>
    </location>
</feature>
<comment type="caution">
    <text evidence="4">The sequence shown here is derived from an EMBL/GenBank/DDBJ whole genome shotgun (WGS) entry which is preliminary data.</text>
</comment>
<name>A0A6N6RJ75_9FLAO</name>
<protein>
    <submittedName>
        <fullName evidence="4">T9SS type A sorting domain-containing protein</fullName>
    </submittedName>
</protein>
<evidence type="ECO:0000259" key="3">
    <source>
        <dbReference type="Pfam" id="PF18962"/>
    </source>
</evidence>
<keyword evidence="5" id="KW-1185">Reference proteome</keyword>
<evidence type="ECO:0000313" key="4">
    <source>
        <dbReference type="EMBL" id="KAB2814036.1"/>
    </source>
</evidence>
<dbReference type="RefSeq" id="WP_151666704.1">
    <property type="nucleotide sequence ID" value="NZ_WBVO01000002.1"/>
</dbReference>
<proteinExistence type="predicted"/>
<evidence type="ECO:0000256" key="2">
    <source>
        <dbReference type="SAM" id="MobiDB-lite"/>
    </source>
</evidence>
<gene>
    <name evidence="4" type="ORF">F8C67_04975</name>
</gene>
<dbReference type="Proteomes" id="UP000468650">
    <property type="component" value="Unassembled WGS sequence"/>
</dbReference>
<keyword evidence="1" id="KW-0732">Signal</keyword>
<dbReference type="Pfam" id="PF18962">
    <property type="entry name" value="Por_Secre_tail"/>
    <property type="match status" value="1"/>
</dbReference>
<organism evidence="4 5">
    <name type="scientific">Phaeocystidibacter luteus</name>
    <dbReference type="NCBI Taxonomy" id="911197"/>
    <lineage>
        <taxon>Bacteria</taxon>
        <taxon>Pseudomonadati</taxon>
        <taxon>Bacteroidota</taxon>
        <taxon>Flavobacteriia</taxon>
        <taxon>Flavobacteriales</taxon>
        <taxon>Phaeocystidibacteraceae</taxon>
        <taxon>Phaeocystidibacter</taxon>
    </lineage>
</organism>
<accession>A0A6N6RJ75</accession>
<dbReference type="OrthoDB" id="9816120at2"/>
<dbReference type="AlphaFoldDB" id="A0A6N6RJ75"/>